<keyword evidence="4 8" id="KW-0863">Zinc-finger</keyword>
<sequence>MGSSSSRPGSRPSRAPRRSNRPKRPFLSRLVCGGSTSHEMEDGPSDLQVNSIKHGEPVVEELRRPMKESALASCAVTGLTSSRTETGASSESSAVTSKDSSFEDGLINAETSNQRQCSCKNKDLVPPQSSADCRINETASTFYEDLSSSDPVSANVRSNMDVSNGFGNRMDKDMSQICAEVLHTSSSSPQELGDSFRNHVSEAMTVYNSDSDSDSASASVVLDSPVTSHLLRDDSLQETIPPGLGFLVSGREQGQGGGSVLQVDVVSISSSILSHSSTEISNREAGQNSRRLFWDAFSRRSSRRLSDSQTFVFSTDDDNNDGLGSHDRWLLDFSGDFFYDEVGGDSGYMESRTHSMNEQRWHSTSEVWERLRGGHESGNPENSVCPSGVHPDGTCTCESILMTDESGTRASISRIVMLAEALFEVLDEIHRQPLSLSLSMVSLPAPEAIVDSFPVKNHRKPEKTESEDDAEQCYICLSEYEEEDEIRVLPCHHEFHMSCVDKWLKEIHGVCPLCRGDVREGFTESSIVSNSETPSV</sequence>
<keyword evidence="6" id="KW-1133">Transmembrane helix</keyword>
<feature type="compositionally biased region" description="Basic residues" evidence="9">
    <location>
        <begin position="14"/>
        <end position="26"/>
    </location>
</feature>
<evidence type="ECO:0000256" key="9">
    <source>
        <dbReference type="SAM" id="MobiDB-lite"/>
    </source>
</evidence>
<dbReference type="AlphaFoldDB" id="A0A4V3WMK9"/>
<proteinExistence type="predicted"/>
<evidence type="ECO:0000256" key="1">
    <source>
        <dbReference type="ARBA" id="ARBA00004167"/>
    </source>
</evidence>
<dbReference type="GO" id="GO:0008270">
    <property type="term" value="F:zinc ion binding"/>
    <property type="evidence" value="ECO:0007669"/>
    <property type="project" value="UniProtKB-KW"/>
</dbReference>
<evidence type="ECO:0000256" key="6">
    <source>
        <dbReference type="ARBA" id="ARBA00022989"/>
    </source>
</evidence>
<comment type="caution">
    <text evidence="11">The sequence shown here is derived from an EMBL/GenBank/DDBJ whole genome shotgun (WGS) entry which is preliminary data.</text>
</comment>
<keyword evidence="2" id="KW-0812">Transmembrane</keyword>
<protein>
    <recommendedName>
        <fullName evidence="10">RING-type domain-containing protein</fullName>
    </recommendedName>
</protein>
<dbReference type="Proteomes" id="UP000306102">
    <property type="component" value="Unassembled WGS sequence"/>
</dbReference>
<evidence type="ECO:0000256" key="3">
    <source>
        <dbReference type="ARBA" id="ARBA00022723"/>
    </source>
</evidence>
<evidence type="ECO:0000256" key="5">
    <source>
        <dbReference type="ARBA" id="ARBA00022833"/>
    </source>
</evidence>
<feature type="region of interest" description="Disordered" evidence="9">
    <location>
        <begin position="1"/>
        <end position="51"/>
    </location>
</feature>
<dbReference type="SUPFAM" id="SSF57850">
    <property type="entry name" value="RING/U-box"/>
    <property type="match status" value="1"/>
</dbReference>
<dbReference type="InterPro" id="IPR001841">
    <property type="entry name" value="Znf_RING"/>
</dbReference>
<dbReference type="PROSITE" id="PS50089">
    <property type="entry name" value="ZF_RING_2"/>
    <property type="match status" value="1"/>
</dbReference>
<organism evidence="11 12">
    <name type="scientific">Camellia sinensis var. sinensis</name>
    <name type="common">China tea</name>
    <dbReference type="NCBI Taxonomy" id="542762"/>
    <lineage>
        <taxon>Eukaryota</taxon>
        <taxon>Viridiplantae</taxon>
        <taxon>Streptophyta</taxon>
        <taxon>Embryophyta</taxon>
        <taxon>Tracheophyta</taxon>
        <taxon>Spermatophyta</taxon>
        <taxon>Magnoliopsida</taxon>
        <taxon>eudicotyledons</taxon>
        <taxon>Gunneridae</taxon>
        <taxon>Pentapetalae</taxon>
        <taxon>asterids</taxon>
        <taxon>Ericales</taxon>
        <taxon>Theaceae</taxon>
        <taxon>Camellia</taxon>
    </lineage>
</organism>
<evidence type="ECO:0000313" key="11">
    <source>
        <dbReference type="EMBL" id="THG09027.1"/>
    </source>
</evidence>
<dbReference type="PANTHER" id="PTHR47168:SF1">
    <property type="entry name" value="OS02G0798600 PROTEIN"/>
    <property type="match status" value="1"/>
</dbReference>
<name>A0A4V3WMK9_CAMSN</name>
<feature type="domain" description="RING-type" evidence="10">
    <location>
        <begin position="473"/>
        <end position="515"/>
    </location>
</feature>
<feature type="region of interest" description="Disordered" evidence="9">
    <location>
        <begin position="78"/>
        <end position="103"/>
    </location>
</feature>
<feature type="compositionally biased region" description="Low complexity" evidence="9">
    <location>
        <begin position="1"/>
        <end position="13"/>
    </location>
</feature>
<evidence type="ECO:0000313" key="12">
    <source>
        <dbReference type="Proteomes" id="UP000306102"/>
    </source>
</evidence>
<dbReference type="GO" id="GO:0016020">
    <property type="term" value="C:membrane"/>
    <property type="evidence" value="ECO:0007669"/>
    <property type="project" value="UniProtKB-SubCell"/>
</dbReference>
<evidence type="ECO:0000259" key="10">
    <source>
        <dbReference type="PROSITE" id="PS50089"/>
    </source>
</evidence>
<dbReference type="Pfam" id="PF13639">
    <property type="entry name" value="zf-RING_2"/>
    <property type="match status" value="1"/>
</dbReference>
<evidence type="ECO:0000256" key="7">
    <source>
        <dbReference type="ARBA" id="ARBA00023136"/>
    </source>
</evidence>
<dbReference type="SMART" id="SM00184">
    <property type="entry name" value="RING"/>
    <property type="match status" value="1"/>
</dbReference>
<reference evidence="11 12" key="1">
    <citation type="journal article" date="2018" name="Proc. Natl. Acad. Sci. U.S.A.">
        <title>Draft genome sequence of Camellia sinensis var. sinensis provides insights into the evolution of the tea genome and tea quality.</title>
        <authorList>
            <person name="Wei C."/>
            <person name="Yang H."/>
            <person name="Wang S."/>
            <person name="Zhao J."/>
            <person name="Liu C."/>
            <person name="Gao L."/>
            <person name="Xia E."/>
            <person name="Lu Y."/>
            <person name="Tai Y."/>
            <person name="She G."/>
            <person name="Sun J."/>
            <person name="Cao H."/>
            <person name="Tong W."/>
            <person name="Gao Q."/>
            <person name="Li Y."/>
            <person name="Deng W."/>
            <person name="Jiang X."/>
            <person name="Wang W."/>
            <person name="Chen Q."/>
            <person name="Zhang S."/>
            <person name="Li H."/>
            <person name="Wu J."/>
            <person name="Wang P."/>
            <person name="Li P."/>
            <person name="Shi C."/>
            <person name="Zheng F."/>
            <person name="Jian J."/>
            <person name="Huang B."/>
            <person name="Shan D."/>
            <person name="Shi M."/>
            <person name="Fang C."/>
            <person name="Yue Y."/>
            <person name="Li F."/>
            <person name="Li D."/>
            <person name="Wei S."/>
            <person name="Han B."/>
            <person name="Jiang C."/>
            <person name="Yin Y."/>
            <person name="Xia T."/>
            <person name="Zhang Z."/>
            <person name="Bennetzen J.L."/>
            <person name="Zhao S."/>
            <person name="Wan X."/>
        </authorList>
    </citation>
    <scope>NUCLEOTIDE SEQUENCE [LARGE SCALE GENOMIC DNA]</scope>
    <source>
        <strain evidence="12">cv. Shuchazao</strain>
        <tissue evidence="11">Leaf</tissue>
    </source>
</reference>
<gene>
    <name evidence="11" type="ORF">TEA_026932</name>
</gene>
<evidence type="ECO:0000256" key="2">
    <source>
        <dbReference type="ARBA" id="ARBA00022692"/>
    </source>
</evidence>
<keyword evidence="3" id="KW-0479">Metal-binding</keyword>
<keyword evidence="5" id="KW-0862">Zinc</keyword>
<dbReference type="Gene3D" id="3.30.40.10">
    <property type="entry name" value="Zinc/RING finger domain, C3HC4 (zinc finger)"/>
    <property type="match status" value="1"/>
</dbReference>
<dbReference type="InterPro" id="IPR013083">
    <property type="entry name" value="Znf_RING/FYVE/PHD"/>
</dbReference>
<accession>A0A4V3WMK9</accession>
<evidence type="ECO:0000256" key="4">
    <source>
        <dbReference type="ARBA" id="ARBA00022771"/>
    </source>
</evidence>
<dbReference type="InterPro" id="IPR051653">
    <property type="entry name" value="E3_ligase_sorting_rcpt"/>
</dbReference>
<keyword evidence="7" id="KW-0472">Membrane</keyword>
<feature type="compositionally biased region" description="Polar residues" evidence="9">
    <location>
        <begin position="78"/>
        <end position="99"/>
    </location>
</feature>
<dbReference type="FunFam" id="3.30.40.10:FF:000388">
    <property type="entry name" value="Putative RING zinc finger domain superfamily protein"/>
    <property type="match status" value="1"/>
</dbReference>
<keyword evidence="12" id="KW-1185">Reference proteome</keyword>
<comment type="subcellular location">
    <subcellularLocation>
        <location evidence="1">Membrane</location>
        <topology evidence="1">Single-pass membrane protein</topology>
    </subcellularLocation>
</comment>
<evidence type="ECO:0000256" key="8">
    <source>
        <dbReference type="PROSITE-ProRule" id="PRU00175"/>
    </source>
</evidence>
<dbReference type="EMBL" id="SDRB02008801">
    <property type="protein sequence ID" value="THG09027.1"/>
    <property type="molecule type" value="Genomic_DNA"/>
</dbReference>
<dbReference type="PANTHER" id="PTHR47168">
    <property type="entry name" value="RING ZINC FINGER DOMAIN SUPERFAMILY PROTEIN-RELATED"/>
    <property type="match status" value="1"/>
</dbReference>